<evidence type="ECO:0000313" key="1">
    <source>
        <dbReference type="EMBL" id="KAF0745676.1"/>
    </source>
</evidence>
<keyword evidence="2" id="KW-1185">Reference proteome</keyword>
<dbReference type="EMBL" id="VJMJ01000001">
    <property type="protein sequence ID" value="KAF0745676.1"/>
    <property type="molecule type" value="Genomic_DNA"/>
</dbReference>
<comment type="caution">
    <text evidence="1">The sequence shown here is derived from an EMBL/GenBank/DDBJ whole genome shotgun (WGS) entry which is preliminary data.</text>
</comment>
<evidence type="ECO:0000313" key="2">
    <source>
        <dbReference type="Proteomes" id="UP000481153"/>
    </source>
</evidence>
<reference evidence="1 2" key="1">
    <citation type="submission" date="2019-07" db="EMBL/GenBank/DDBJ databases">
        <title>Genomics analysis of Aphanomyces spp. identifies a new class of oomycete effector associated with host adaptation.</title>
        <authorList>
            <person name="Gaulin E."/>
        </authorList>
    </citation>
    <scope>NUCLEOTIDE SEQUENCE [LARGE SCALE GENOMIC DNA]</scope>
    <source>
        <strain evidence="1 2">ATCC 201684</strain>
    </source>
</reference>
<gene>
    <name evidence="1" type="ORF">Ae201684_000127</name>
</gene>
<protein>
    <submittedName>
        <fullName evidence="1">Uncharacterized protein</fullName>
    </submittedName>
</protein>
<dbReference type="AlphaFoldDB" id="A0A6G0XYR8"/>
<proteinExistence type="predicted"/>
<dbReference type="VEuPathDB" id="FungiDB:AeMF1_011367"/>
<sequence length="324" mass="36543">MAAQTWPEVRWDAIDKDFELLKKNTTVNKEPEDLISRGNEEDEAEAKLHELARDIFQVHNYIDSSIRRVQCEAALVRVIQTFLLQQELQSDPNEQNRANEWLSSQVSEWCFTQNDDKGLLDCIRDDIHSAKSKEEFLQQLEAVTHPTLSFPVATVLLRDDSATHLLGNVPQISESEAFQDAKDIKRDQLCVNGVLYPGMIGYEALVKALAHDIKQVASEYRASYASFESTYEEMAKRILHSINRTESGGASYEILSDLVAPPPQSSPLVLLRPNSKQAQPLQIRIDMGAYEEATTGWCFGLRVALEAQTSYVVCDSDDPTTECF</sequence>
<dbReference type="Proteomes" id="UP000481153">
    <property type="component" value="Unassembled WGS sequence"/>
</dbReference>
<accession>A0A6G0XYR8</accession>
<organism evidence="1 2">
    <name type="scientific">Aphanomyces euteiches</name>
    <dbReference type="NCBI Taxonomy" id="100861"/>
    <lineage>
        <taxon>Eukaryota</taxon>
        <taxon>Sar</taxon>
        <taxon>Stramenopiles</taxon>
        <taxon>Oomycota</taxon>
        <taxon>Saprolegniomycetes</taxon>
        <taxon>Saprolegniales</taxon>
        <taxon>Verrucalvaceae</taxon>
        <taxon>Aphanomyces</taxon>
    </lineage>
</organism>
<name>A0A6G0XYR8_9STRA</name>